<comment type="caution">
    <text evidence="1">The sequence shown here is derived from an EMBL/GenBank/DDBJ whole genome shotgun (WGS) entry which is preliminary data.</text>
</comment>
<reference evidence="1" key="1">
    <citation type="submission" date="2022-08" db="EMBL/GenBank/DDBJ databases">
        <authorList>
            <person name="Deng Y."/>
            <person name="Han X.-F."/>
            <person name="Zhang Y.-Q."/>
        </authorList>
    </citation>
    <scope>NUCLEOTIDE SEQUENCE</scope>
    <source>
        <strain evidence="1">CPCC 203386</strain>
    </source>
</reference>
<evidence type="ECO:0000313" key="1">
    <source>
        <dbReference type="EMBL" id="MCS5736367.1"/>
    </source>
</evidence>
<name>A0ABT2H8Y7_9MICO</name>
<gene>
    <name evidence="1" type="ORF">N1032_21765</name>
</gene>
<dbReference type="EMBL" id="JANLCJ010000018">
    <property type="protein sequence ID" value="MCS5736367.1"/>
    <property type="molecule type" value="Genomic_DNA"/>
</dbReference>
<accession>A0ABT2H8Y7</accession>
<sequence length="84" mass="9712">MNSGANGTTKDMTFFTESAAYAYFRNPGNSDLLMFNLVYANPSRVNDTFSLKFQKYEVTYTVTGQQAFDFETELERKKLFDKFT</sequence>
<keyword evidence="2" id="KW-1185">Reference proteome</keyword>
<evidence type="ECO:0000313" key="2">
    <source>
        <dbReference type="Proteomes" id="UP001165586"/>
    </source>
</evidence>
<dbReference type="RefSeq" id="WP_259542263.1">
    <property type="nucleotide sequence ID" value="NZ_JANLCJ010000018.1"/>
</dbReference>
<dbReference type="Proteomes" id="UP001165586">
    <property type="component" value="Unassembled WGS sequence"/>
</dbReference>
<organism evidence="1 2">
    <name type="scientific">Herbiconiux daphne</name>
    <dbReference type="NCBI Taxonomy" id="2970914"/>
    <lineage>
        <taxon>Bacteria</taxon>
        <taxon>Bacillati</taxon>
        <taxon>Actinomycetota</taxon>
        <taxon>Actinomycetes</taxon>
        <taxon>Micrococcales</taxon>
        <taxon>Microbacteriaceae</taxon>
        <taxon>Herbiconiux</taxon>
    </lineage>
</organism>
<proteinExistence type="predicted"/>
<protein>
    <submittedName>
        <fullName evidence="1">Uncharacterized protein</fullName>
    </submittedName>
</protein>